<organism evidence="1">
    <name type="scientific">marine sediment metagenome</name>
    <dbReference type="NCBI Taxonomy" id="412755"/>
    <lineage>
        <taxon>unclassified sequences</taxon>
        <taxon>metagenomes</taxon>
        <taxon>ecological metagenomes</taxon>
    </lineage>
</organism>
<name>X0VCJ5_9ZZZZ</name>
<gene>
    <name evidence="1" type="ORF">S01H1_36991</name>
</gene>
<evidence type="ECO:0000313" key="1">
    <source>
        <dbReference type="EMBL" id="GAG08962.1"/>
    </source>
</evidence>
<dbReference type="AlphaFoldDB" id="X0VCJ5"/>
<proteinExistence type="predicted"/>
<dbReference type="EMBL" id="BARS01023214">
    <property type="protein sequence ID" value="GAG08962.1"/>
    <property type="molecule type" value="Genomic_DNA"/>
</dbReference>
<feature type="non-terminal residue" evidence="1">
    <location>
        <position position="1"/>
    </location>
</feature>
<comment type="caution">
    <text evidence="1">The sequence shown here is derived from an EMBL/GenBank/DDBJ whole genome shotgun (WGS) entry which is preliminary data.</text>
</comment>
<reference evidence="1" key="1">
    <citation type="journal article" date="2014" name="Front. Microbiol.">
        <title>High frequency of phylogenetically diverse reductive dehalogenase-homologous genes in deep subseafloor sedimentary metagenomes.</title>
        <authorList>
            <person name="Kawai M."/>
            <person name="Futagami T."/>
            <person name="Toyoda A."/>
            <person name="Takaki Y."/>
            <person name="Nishi S."/>
            <person name="Hori S."/>
            <person name="Arai W."/>
            <person name="Tsubouchi T."/>
            <person name="Morono Y."/>
            <person name="Uchiyama I."/>
            <person name="Ito T."/>
            <person name="Fujiyama A."/>
            <person name="Inagaki F."/>
            <person name="Takami H."/>
        </authorList>
    </citation>
    <scope>NUCLEOTIDE SEQUENCE</scope>
    <source>
        <strain evidence="1">Expedition CK06-06</strain>
    </source>
</reference>
<protein>
    <submittedName>
        <fullName evidence="1">Uncharacterized protein</fullName>
    </submittedName>
</protein>
<sequence>AATILYSKHPELADILNIEDLTRPETRENFYGSALKYYFAVGLQKGLDNIQRYLIEKKNLPVTLDDILKRWSAKSSDRLLKKLKHERAALTDSQKRLDVEIEKREIKLSEQKQITNRLRERNNWLEKELKSYQEFADKVKATLGYRVYKSLQVLLGKKRGKI</sequence>
<accession>X0VCJ5</accession>